<evidence type="ECO:0000313" key="10">
    <source>
        <dbReference type="EMBL" id="GEU92304.1"/>
    </source>
</evidence>
<dbReference type="GO" id="GO:0003676">
    <property type="term" value="F:nucleic acid binding"/>
    <property type="evidence" value="ECO:0007669"/>
    <property type="project" value="InterPro"/>
</dbReference>
<feature type="domain" description="CCHC-type" evidence="9">
    <location>
        <begin position="194"/>
        <end position="210"/>
    </location>
</feature>
<keyword evidence="7" id="KW-0863">Zinc-finger</keyword>
<protein>
    <submittedName>
        <fullName evidence="10">Putative reverse transcriptase domain-containing protein</fullName>
    </submittedName>
</protein>
<dbReference type="GO" id="GO:0003964">
    <property type="term" value="F:RNA-directed DNA polymerase activity"/>
    <property type="evidence" value="ECO:0007669"/>
    <property type="project" value="UniProtKB-KW"/>
</dbReference>
<feature type="compositionally biased region" description="Basic and acidic residues" evidence="8">
    <location>
        <begin position="124"/>
        <end position="148"/>
    </location>
</feature>
<dbReference type="InterPro" id="IPR043502">
    <property type="entry name" value="DNA/RNA_pol_sf"/>
</dbReference>
<dbReference type="PANTHER" id="PTHR34072:SF52">
    <property type="entry name" value="RIBONUCLEASE H"/>
    <property type="match status" value="1"/>
</dbReference>
<sequence length="416" mass="48154">MAIVAKQEATYTRQAWTYVMDRIRTFQVEVKELQQHRRDDVDKMTRFMQHNRGSEDARDPKHHDGPTNKIEPKKRGMSAADIEELITQRVTENSHVRTVGHDATYGMPLKTLMKLMTKNYCPRSEMKKLETEQAKNKKRMDNNSRSNHDQQPPYKRQNVARAYAAGLGEKIVYAKTLPLGNKCKFHHNGPCVTKCTNCKRVGHLTRDCRSPTTINTHIALGAVQKMEECEDKEEEAFKLLKQKLCSTLILALPEGTGNFVVYCYASHKGLGVVLMQKQKVIAYTSRQLKIHEKNYTTHELELGAVVFALKIWTHYLCGTKCTVFTDHKSLQHILNQKELNMVHSTFHMSNLKKCLSDESLIIPLDKIRIDDKLHIVEEPMEIMDREVKLLKQSRIPIVRVRWNSRRGPEFKWECGD</sequence>
<evidence type="ECO:0000256" key="4">
    <source>
        <dbReference type="ARBA" id="ARBA00022759"/>
    </source>
</evidence>
<keyword evidence="1" id="KW-0808">Transferase</keyword>
<keyword evidence="3" id="KW-0540">Nuclease</keyword>
<name>A0A6L2P614_TANCI</name>
<dbReference type="SMART" id="SM00343">
    <property type="entry name" value="ZnF_C2HC"/>
    <property type="match status" value="1"/>
</dbReference>
<evidence type="ECO:0000256" key="1">
    <source>
        <dbReference type="ARBA" id="ARBA00022679"/>
    </source>
</evidence>
<dbReference type="GO" id="GO:0016787">
    <property type="term" value="F:hydrolase activity"/>
    <property type="evidence" value="ECO:0007669"/>
    <property type="project" value="UniProtKB-KW"/>
</dbReference>
<dbReference type="AlphaFoldDB" id="A0A6L2P614"/>
<keyword evidence="4" id="KW-0255">Endonuclease</keyword>
<keyword evidence="5" id="KW-0378">Hydrolase</keyword>
<keyword evidence="2" id="KW-0548">Nucleotidyltransferase</keyword>
<reference evidence="10" key="1">
    <citation type="journal article" date="2019" name="Sci. Rep.">
        <title>Draft genome of Tanacetum cinerariifolium, the natural source of mosquito coil.</title>
        <authorList>
            <person name="Yamashiro T."/>
            <person name="Shiraishi A."/>
            <person name="Satake H."/>
            <person name="Nakayama K."/>
        </authorList>
    </citation>
    <scope>NUCLEOTIDE SEQUENCE</scope>
</reference>
<dbReference type="Gene3D" id="3.10.20.370">
    <property type="match status" value="1"/>
</dbReference>
<evidence type="ECO:0000256" key="8">
    <source>
        <dbReference type="SAM" id="MobiDB-lite"/>
    </source>
</evidence>
<feature type="region of interest" description="Disordered" evidence="8">
    <location>
        <begin position="51"/>
        <end position="79"/>
    </location>
</feature>
<comment type="caution">
    <text evidence="10">The sequence shown here is derived from an EMBL/GenBank/DDBJ whole genome shotgun (WGS) entry which is preliminary data.</text>
</comment>
<dbReference type="PROSITE" id="PS50158">
    <property type="entry name" value="ZF_CCHC"/>
    <property type="match status" value="1"/>
</dbReference>
<feature type="compositionally biased region" description="Basic and acidic residues" evidence="8">
    <location>
        <begin position="52"/>
        <end position="74"/>
    </location>
</feature>
<evidence type="ECO:0000256" key="5">
    <source>
        <dbReference type="ARBA" id="ARBA00022801"/>
    </source>
</evidence>
<evidence type="ECO:0000256" key="7">
    <source>
        <dbReference type="PROSITE-ProRule" id="PRU00047"/>
    </source>
</evidence>
<dbReference type="CDD" id="cd09274">
    <property type="entry name" value="RNase_HI_RT_Ty3"/>
    <property type="match status" value="1"/>
</dbReference>
<dbReference type="FunFam" id="3.10.20.370:FF:000001">
    <property type="entry name" value="Retrovirus-related Pol polyprotein from transposon 17.6-like protein"/>
    <property type="match status" value="1"/>
</dbReference>
<dbReference type="EMBL" id="BKCJ010010598">
    <property type="protein sequence ID" value="GEU92304.1"/>
    <property type="molecule type" value="Genomic_DNA"/>
</dbReference>
<feature type="region of interest" description="Disordered" evidence="8">
    <location>
        <begin position="124"/>
        <end position="156"/>
    </location>
</feature>
<keyword evidence="6 10" id="KW-0695">RNA-directed DNA polymerase</keyword>
<evidence type="ECO:0000256" key="6">
    <source>
        <dbReference type="ARBA" id="ARBA00022918"/>
    </source>
</evidence>
<dbReference type="GO" id="GO:0004519">
    <property type="term" value="F:endonuclease activity"/>
    <property type="evidence" value="ECO:0007669"/>
    <property type="project" value="UniProtKB-KW"/>
</dbReference>
<dbReference type="SUPFAM" id="SSF56672">
    <property type="entry name" value="DNA/RNA polymerases"/>
    <property type="match status" value="1"/>
</dbReference>
<proteinExistence type="predicted"/>
<keyword evidence="7" id="KW-0479">Metal-binding</keyword>
<dbReference type="GO" id="GO:0008270">
    <property type="term" value="F:zinc ion binding"/>
    <property type="evidence" value="ECO:0007669"/>
    <property type="project" value="UniProtKB-KW"/>
</dbReference>
<dbReference type="InterPro" id="IPR041373">
    <property type="entry name" value="RT_RNaseH"/>
</dbReference>
<gene>
    <name evidence="10" type="ORF">Tci_064282</name>
</gene>
<accession>A0A6L2P614</accession>
<dbReference type="Pfam" id="PF17917">
    <property type="entry name" value="RT_RNaseH"/>
    <property type="match status" value="1"/>
</dbReference>
<evidence type="ECO:0000256" key="3">
    <source>
        <dbReference type="ARBA" id="ARBA00022722"/>
    </source>
</evidence>
<keyword evidence="7" id="KW-0862">Zinc</keyword>
<evidence type="ECO:0000256" key="2">
    <source>
        <dbReference type="ARBA" id="ARBA00022695"/>
    </source>
</evidence>
<dbReference type="PANTHER" id="PTHR34072">
    <property type="entry name" value="ENZYMATIC POLYPROTEIN-RELATED"/>
    <property type="match status" value="1"/>
</dbReference>
<organism evidence="10">
    <name type="scientific">Tanacetum cinerariifolium</name>
    <name type="common">Dalmatian daisy</name>
    <name type="synonym">Chrysanthemum cinerariifolium</name>
    <dbReference type="NCBI Taxonomy" id="118510"/>
    <lineage>
        <taxon>Eukaryota</taxon>
        <taxon>Viridiplantae</taxon>
        <taxon>Streptophyta</taxon>
        <taxon>Embryophyta</taxon>
        <taxon>Tracheophyta</taxon>
        <taxon>Spermatophyta</taxon>
        <taxon>Magnoliopsida</taxon>
        <taxon>eudicotyledons</taxon>
        <taxon>Gunneridae</taxon>
        <taxon>Pentapetalae</taxon>
        <taxon>asterids</taxon>
        <taxon>campanulids</taxon>
        <taxon>Asterales</taxon>
        <taxon>Asteraceae</taxon>
        <taxon>Asteroideae</taxon>
        <taxon>Anthemideae</taxon>
        <taxon>Anthemidinae</taxon>
        <taxon>Tanacetum</taxon>
    </lineage>
</organism>
<dbReference type="InterPro" id="IPR001878">
    <property type="entry name" value="Znf_CCHC"/>
</dbReference>
<evidence type="ECO:0000259" key="9">
    <source>
        <dbReference type="PROSITE" id="PS50158"/>
    </source>
</evidence>